<dbReference type="RefSeq" id="WP_273600576.1">
    <property type="nucleotide sequence ID" value="NZ_JAQQXT010000007.1"/>
</dbReference>
<dbReference type="Proteomes" id="UP001221189">
    <property type="component" value="Unassembled WGS sequence"/>
</dbReference>
<accession>A0ABT5KG49</accession>
<keyword evidence="1" id="KW-0472">Membrane</keyword>
<comment type="caution">
    <text evidence="2">The sequence shown here is derived from an EMBL/GenBank/DDBJ whole genome shotgun (WGS) entry which is preliminary data.</text>
</comment>
<proteinExistence type="predicted"/>
<gene>
    <name evidence="2" type="ORF">PRZ03_12365</name>
</gene>
<evidence type="ECO:0000313" key="3">
    <source>
        <dbReference type="Proteomes" id="UP001221189"/>
    </source>
</evidence>
<evidence type="ECO:0000313" key="2">
    <source>
        <dbReference type="EMBL" id="MDC8772367.1"/>
    </source>
</evidence>
<dbReference type="EMBL" id="JAQQXT010000007">
    <property type="protein sequence ID" value="MDC8772367.1"/>
    <property type="molecule type" value="Genomic_DNA"/>
</dbReference>
<keyword evidence="3" id="KW-1185">Reference proteome</keyword>
<name>A0ABT5KG49_9BURK</name>
<feature type="transmembrane region" description="Helical" evidence="1">
    <location>
        <begin position="56"/>
        <end position="74"/>
    </location>
</feature>
<reference evidence="2 3" key="1">
    <citation type="submission" date="2022-10" db="EMBL/GenBank/DDBJ databases">
        <title>Paucibacter sp. hw1 Genome sequencing.</title>
        <authorList>
            <person name="Park S."/>
        </authorList>
    </citation>
    <scope>NUCLEOTIDE SEQUENCE [LARGE SCALE GENOMIC DNA]</scope>
    <source>
        <strain evidence="3">hw1</strain>
    </source>
</reference>
<protein>
    <submittedName>
        <fullName evidence="2">Uncharacterized protein</fullName>
    </submittedName>
</protein>
<sequence length="79" mass="8854">MKHLLTLIFMPILMLAAPLLAQAHSVDVPHSHGHLGLHFGQLFSDLLQALSNLDHWLVLLCFGLALGLGLRRWIRARRA</sequence>
<keyword evidence="1" id="KW-0812">Transmembrane</keyword>
<evidence type="ECO:0000256" key="1">
    <source>
        <dbReference type="SAM" id="Phobius"/>
    </source>
</evidence>
<organism evidence="2 3">
    <name type="scientific">Roseateles albus</name>
    <dbReference type="NCBI Taxonomy" id="2987525"/>
    <lineage>
        <taxon>Bacteria</taxon>
        <taxon>Pseudomonadati</taxon>
        <taxon>Pseudomonadota</taxon>
        <taxon>Betaproteobacteria</taxon>
        <taxon>Burkholderiales</taxon>
        <taxon>Sphaerotilaceae</taxon>
        <taxon>Roseateles</taxon>
    </lineage>
</organism>
<keyword evidence="1" id="KW-1133">Transmembrane helix</keyword>